<dbReference type="Pfam" id="PF02810">
    <property type="entry name" value="SEC-C"/>
    <property type="match status" value="1"/>
</dbReference>
<name>A0A0J1JNN7_9GAMM</name>
<keyword evidence="2" id="KW-1185">Reference proteome</keyword>
<dbReference type="PATRIC" id="fig|1195763.3.peg.3697"/>
<dbReference type="NCBIfam" id="TIGR04102">
    <property type="entry name" value="SWIM_PBPRA1643"/>
    <property type="match status" value="1"/>
</dbReference>
<dbReference type="RefSeq" id="WP_047880167.1">
    <property type="nucleotide sequence ID" value="NZ_LDOT01000025.1"/>
</dbReference>
<dbReference type="STRING" id="1195763.ABT56_17335"/>
<evidence type="ECO:0000313" key="1">
    <source>
        <dbReference type="EMBL" id="KLV03842.1"/>
    </source>
</evidence>
<dbReference type="EMBL" id="LDOT01000025">
    <property type="protein sequence ID" value="KLV03842.1"/>
    <property type="molecule type" value="Genomic_DNA"/>
</dbReference>
<reference evidence="1 2" key="1">
    <citation type="submission" date="2015-05" db="EMBL/GenBank/DDBJ databases">
        <title>Photobacterium galathea sp. nov.</title>
        <authorList>
            <person name="Machado H."/>
            <person name="Gram L."/>
        </authorList>
    </citation>
    <scope>NUCLEOTIDE SEQUENCE [LARGE SCALE GENOMIC DNA]</scope>
    <source>
        <strain evidence="1 2">CGMCC 1.12159</strain>
    </source>
</reference>
<protein>
    <submittedName>
        <fullName evidence="1">Zinc chelation protein SecC</fullName>
    </submittedName>
</protein>
<accession>A0A0J1JNN7</accession>
<dbReference type="InterPro" id="IPR004027">
    <property type="entry name" value="SEC_C_motif"/>
</dbReference>
<gene>
    <name evidence="1" type="ORF">ABT56_17335</name>
</gene>
<comment type="caution">
    <text evidence="1">The sequence shown here is derived from an EMBL/GenBank/DDBJ whole genome shotgun (WGS) entry which is preliminary data.</text>
</comment>
<organism evidence="1 2">
    <name type="scientific">Photobacterium aquae</name>
    <dbReference type="NCBI Taxonomy" id="1195763"/>
    <lineage>
        <taxon>Bacteria</taxon>
        <taxon>Pseudomonadati</taxon>
        <taxon>Pseudomonadota</taxon>
        <taxon>Gammaproteobacteria</taxon>
        <taxon>Vibrionales</taxon>
        <taxon>Vibrionaceae</taxon>
        <taxon>Photobacterium</taxon>
    </lineage>
</organism>
<evidence type="ECO:0000313" key="2">
    <source>
        <dbReference type="Proteomes" id="UP000036097"/>
    </source>
</evidence>
<dbReference type="AlphaFoldDB" id="A0A0J1JNN7"/>
<dbReference type="SUPFAM" id="SSF103642">
    <property type="entry name" value="Sec-C motif"/>
    <property type="match status" value="1"/>
</dbReference>
<sequence>MSKMFYKGRIETRQNHVMSGYNVKRVVKAGTEEAPINVVVNSDERKAEIEALVAEHNLVANIVVDANQEENTVELDGVLHKPKTMTFEKTPNRNDPCSCGSGKKYKKCCA</sequence>
<dbReference type="OrthoDB" id="570299at2"/>
<dbReference type="InterPro" id="IPR026368">
    <property type="entry name" value="SWIM_PBPRA1643"/>
</dbReference>
<dbReference type="Proteomes" id="UP000036097">
    <property type="component" value="Unassembled WGS sequence"/>
</dbReference>
<dbReference type="Gene3D" id="3.10.450.50">
    <property type="match status" value="1"/>
</dbReference>
<proteinExistence type="predicted"/>